<evidence type="ECO:0000313" key="1">
    <source>
        <dbReference type="EMBL" id="GAF01780.1"/>
    </source>
</evidence>
<protein>
    <submittedName>
        <fullName evidence="1">Uncharacterized protein</fullName>
    </submittedName>
</protein>
<reference evidence="1 2" key="1">
    <citation type="journal article" date="2014" name="Genome Announc.">
        <title>Draft Genome Sequence of Cytophaga fermentans JCM 21142T, a Facultative Anaerobe Isolated from Marine Mud.</title>
        <authorList>
            <person name="Starns D."/>
            <person name="Oshima K."/>
            <person name="Suda W."/>
            <person name="Iino T."/>
            <person name="Yuki M."/>
            <person name="Inoue J."/>
            <person name="Kitamura K."/>
            <person name="Iida T."/>
            <person name="Darby A."/>
            <person name="Hattori M."/>
            <person name="Ohkuma M."/>
        </authorList>
    </citation>
    <scope>NUCLEOTIDE SEQUENCE [LARGE SCALE GENOMIC DNA]</scope>
    <source>
        <strain evidence="1 2">JCM 21142</strain>
    </source>
</reference>
<dbReference type="AlphaFoldDB" id="W7XUS9"/>
<dbReference type="Proteomes" id="UP000019402">
    <property type="component" value="Unassembled WGS sequence"/>
</dbReference>
<sequence length="68" mass="7934">MISITNILREVTMENSNVLKKQSLSWFKRLLGKQAAESVPDPFRVLVHKEISDHIKSWRFIILIALFP</sequence>
<comment type="caution">
    <text evidence="1">The sequence shown here is derived from an EMBL/GenBank/DDBJ whole genome shotgun (WGS) entry which is preliminary data.</text>
</comment>
<accession>W7XUS9</accession>
<evidence type="ECO:0000313" key="2">
    <source>
        <dbReference type="Proteomes" id="UP000019402"/>
    </source>
</evidence>
<organism evidence="1 2">
    <name type="scientific">Saccharicrinis fermentans DSM 9555 = JCM 21142</name>
    <dbReference type="NCBI Taxonomy" id="869213"/>
    <lineage>
        <taxon>Bacteria</taxon>
        <taxon>Pseudomonadati</taxon>
        <taxon>Bacteroidota</taxon>
        <taxon>Bacteroidia</taxon>
        <taxon>Marinilabiliales</taxon>
        <taxon>Marinilabiliaceae</taxon>
        <taxon>Saccharicrinis</taxon>
    </lineage>
</organism>
<gene>
    <name evidence="1" type="ORF">JCM21142_397</name>
</gene>
<keyword evidence="2" id="KW-1185">Reference proteome</keyword>
<proteinExistence type="predicted"/>
<name>W7XUS9_9BACT</name>
<dbReference type="EMBL" id="BAMD01000003">
    <property type="protein sequence ID" value="GAF01780.1"/>
    <property type="molecule type" value="Genomic_DNA"/>
</dbReference>